<proteinExistence type="predicted"/>
<organism evidence="2 3">
    <name type="scientific">Gnathostoma spinigerum</name>
    <dbReference type="NCBI Taxonomy" id="75299"/>
    <lineage>
        <taxon>Eukaryota</taxon>
        <taxon>Metazoa</taxon>
        <taxon>Ecdysozoa</taxon>
        <taxon>Nematoda</taxon>
        <taxon>Chromadorea</taxon>
        <taxon>Rhabditida</taxon>
        <taxon>Spirurina</taxon>
        <taxon>Gnathostomatomorpha</taxon>
        <taxon>Gnathostomatoidea</taxon>
        <taxon>Gnathostomatidae</taxon>
        <taxon>Gnathostoma</taxon>
    </lineage>
</organism>
<comment type="caution">
    <text evidence="2">The sequence shown here is derived from an EMBL/GenBank/DDBJ whole genome shotgun (WGS) entry which is preliminary data.</text>
</comment>
<evidence type="ECO:0000256" key="1">
    <source>
        <dbReference type="SAM" id="MobiDB-lite"/>
    </source>
</evidence>
<reference evidence="2 3" key="1">
    <citation type="submission" date="2024-08" db="EMBL/GenBank/DDBJ databases">
        <title>Gnathostoma spinigerum genome.</title>
        <authorList>
            <person name="Gonzalez-Bertolin B."/>
            <person name="Monzon S."/>
            <person name="Zaballos A."/>
            <person name="Jimenez P."/>
            <person name="Dekumyoy P."/>
            <person name="Varona S."/>
            <person name="Cuesta I."/>
            <person name="Sumanam S."/>
            <person name="Adisakwattana P."/>
            <person name="Gasser R.B."/>
            <person name="Hernandez-Gonzalez A."/>
            <person name="Young N.D."/>
            <person name="Perteguer M.J."/>
        </authorList>
    </citation>
    <scope>NUCLEOTIDE SEQUENCE [LARGE SCALE GENOMIC DNA]</scope>
    <source>
        <strain evidence="2">AL3</strain>
        <tissue evidence="2">Liver</tissue>
    </source>
</reference>
<gene>
    <name evidence="2" type="ORF">AB6A40_009859</name>
</gene>
<protein>
    <recommendedName>
        <fullName evidence="4">F-box domain-containing protein</fullName>
    </recommendedName>
</protein>
<evidence type="ECO:0000313" key="2">
    <source>
        <dbReference type="EMBL" id="MFH4983150.1"/>
    </source>
</evidence>
<name>A0ABD6ET51_9BILA</name>
<accession>A0ABD6ET51</accession>
<evidence type="ECO:0000313" key="3">
    <source>
        <dbReference type="Proteomes" id="UP001608902"/>
    </source>
</evidence>
<keyword evidence="3" id="KW-1185">Reference proteome</keyword>
<dbReference type="Proteomes" id="UP001608902">
    <property type="component" value="Unassembled WGS sequence"/>
</dbReference>
<feature type="compositionally biased region" description="Polar residues" evidence="1">
    <location>
        <begin position="88"/>
        <end position="121"/>
    </location>
</feature>
<feature type="region of interest" description="Disordered" evidence="1">
    <location>
        <begin position="347"/>
        <end position="420"/>
    </location>
</feature>
<sequence length="420" mass="47687">MHVTVKYNGRVERFEDLDQSTFHNLYDKIAERFNLDAFEVLLGSEKLPMLSNEKILDSSAGLVSGDRLTLAVHDSSNVSSRDSRSVEVKSNTVESETNGCTMDIGNESNGNSDNCSESSENVVPPSKIDEFIRVVRKCLKAEKLILSKCSKSDNRLKVKHACSPLYAELDFRFYIDSRSTDAHVTPTIVYQNHRRYLNPIIIDVDSDDVESAINSNIRRLILRSITGHENPLLRSLSNPIILKKILWNLTARDILNLEETSSAAKNFLHESRTSTVWQHLVACTFGKETVPNAGESYRNLYKRLYCKRKESRGLASRIIRIRRRVPDPLFRPPSVRPTHPFIDPDMPNGPLQGGDPWNPFYPFNTPDPENPGSGQPFNPFDDGFDDPFGAHEHMRSRPRHPGGLPRQIRDNFHNPRPGRL</sequence>
<dbReference type="EMBL" id="JBGFUD010011244">
    <property type="protein sequence ID" value="MFH4983150.1"/>
    <property type="molecule type" value="Genomic_DNA"/>
</dbReference>
<evidence type="ECO:0008006" key="4">
    <source>
        <dbReference type="Google" id="ProtNLM"/>
    </source>
</evidence>
<feature type="region of interest" description="Disordered" evidence="1">
    <location>
        <begin position="81"/>
        <end position="123"/>
    </location>
</feature>
<dbReference type="AlphaFoldDB" id="A0ABD6ET51"/>